<comment type="subcellular location">
    <subcellularLocation>
        <location evidence="1 5">Cytoplasm</location>
    </subcellularLocation>
</comment>
<organism evidence="11 12">
    <name type="scientific">Cohnella pontilimi</name>
    <dbReference type="NCBI Taxonomy" id="2564100"/>
    <lineage>
        <taxon>Bacteria</taxon>
        <taxon>Bacillati</taxon>
        <taxon>Bacillota</taxon>
        <taxon>Bacilli</taxon>
        <taxon>Bacillales</taxon>
        <taxon>Paenibacillaceae</taxon>
        <taxon>Cohnella</taxon>
    </lineage>
</organism>
<dbReference type="Proteomes" id="UP000309673">
    <property type="component" value="Unassembled WGS sequence"/>
</dbReference>
<feature type="region of interest" description="Disordered" evidence="7">
    <location>
        <begin position="304"/>
        <end position="342"/>
    </location>
</feature>
<feature type="domain" description="RecX third three-helical" evidence="9">
    <location>
        <begin position="258"/>
        <end position="302"/>
    </location>
</feature>
<dbReference type="OrthoDB" id="5421057at2"/>
<evidence type="ECO:0000259" key="10">
    <source>
        <dbReference type="Pfam" id="PF21982"/>
    </source>
</evidence>
<feature type="coiled-coil region" evidence="6">
    <location>
        <begin position="154"/>
        <end position="188"/>
    </location>
</feature>
<dbReference type="AlphaFoldDB" id="A0A4U0FDV5"/>
<dbReference type="GO" id="GO:0005737">
    <property type="term" value="C:cytoplasm"/>
    <property type="evidence" value="ECO:0007669"/>
    <property type="project" value="UniProtKB-SubCell"/>
</dbReference>
<dbReference type="EMBL" id="SUPK01000002">
    <property type="protein sequence ID" value="TJY43116.1"/>
    <property type="molecule type" value="Genomic_DNA"/>
</dbReference>
<evidence type="ECO:0000313" key="11">
    <source>
        <dbReference type="EMBL" id="TJY43116.1"/>
    </source>
</evidence>
<evidence type="ECO:0000256" key="3">
    <source>
        <dbReference type="ARBA" id="ARBA00018111"/>
    </source>
</evidence>
<feature type="domain" description="RecX first three-helical" evidence="10">
    <location>
        <begin position="163"/>
        <end position="202"/>
    </location>
</feature>
<evidence type="ECO:0000259" key="9">
    <source>
        <dbReference type="Pfam" id="PF21981"/>
    </source>
</evidence>
<reference evidence="11 12" key="1">
    <citation type="submission" date="2019-04" db="EMBL/GenBank/DDBJ databases">
        <title>Cohnella sp. nov., isolated from soil.</title>
        <authorList>
            <person name="Kim W."/>
        </authorList>
    </citation>
    <scope>NUCLEOTIDE SEQUENCE [LARGE SCALE GENOMIC DNA]</scope>
    <source>
        <strain evidence="11 12">CAU 1483</strain>
    </source>
</reference>
<protein>
    <recommendedName>
        <fullName evidence="3 5">Regulatory protein RecX</fullName>
    </recommendedName>
</protein>
<evidence type="ECO:0000256" key="5">
    <source>
        <dbReference type="HAMAP-Rule" id="MF_01114"/>
    </source>
</evidence>
<feature type="compositionally biased region" description="Acidic residues" evidence="7">
    <location>
        <begin position="315"/>
        <end position="327"/>
    </location>
</feature>
<gene>
    <name evidence="5" type="primary">recX</name>
    <name evidence="11" type="ORF">E5161_04250</name>
</gene>
<dbReference type="GO" id="GO:0006282">
    <property type="term" value="P:regulation of DNA repair"/>
    <property type="evidence" value="ECO:0007669"/>
    <property type="project" value="UniProtKB-UniRule"/>
</dbReference>
<sequence length="342" mass="37537">MANLTGSGAGGRRSGYRKSEAGKKGGQRQAGAGRVSADRQTNPTDGSHFIKVVTEAEVVAVEAHPKHPAMYRVAIRLFGESLDDTEIVQTESSSGNTDDVPGDWNAEVDALIAGAAGAASAGSAETVITVHEDTLVSLRLLKGRRISAEEWEALRHEEEREDAYRSALAILERKARTSRELSEALKRKGYSPDIINSCLERLRERRMLDDSSYAKRFAEQRVTGQRKGSRLIRQELLQRGITKADAELALGELDEHAEREAAFALARKKWPQLKGELRERKHKLTAFLLRRGYPNGIVKQALDHASTGASQSGDPDFDEALEFEGMDDGNPGWDGTDPNEFG</sequence>
<evidence type="ECO:0000256" key="2">
    <source>
        <dbReference type="ARBA" id="ARBA00009695"/>
    </source>
</evidence>
<dbReference type="InterPro" id="IPR053924">
    <property type="entry name" value="RecX_HTH_2nd"/>
</dbReference>
<evidence type="ECO:0000259" key="8">
    <source>
        <dbReference type="Pfam" id="PF02631"/>
    </source>
</evidence>
<dbReference type="InterPro" id="IPR053926">
    <property type="entry name" value="RecX_HTH_1st"/>
</dbReference>
<feature type="region of interest" description="Disordered" evidence="7">
    <location>
        <begin position="1"/>
        <end position="48"/>
    </location>
</feature>
<comment type="similarity">
    <text evidence="2 5">Belongs to the RecX family.</text>
</comment>
<dbReference type="Gene3D" id="1.10.10.10">
    <property type="entry name" value="Winged helix-like DNA-binding domain superfamily/Winged helix DNA-binding domain"/>
    <property type="match status" value="3"/>
</dbReference>
<evidence type="ECO:0000256" key="6">
    <source>
        <dbReference type="SAM" id="Coils"/>
    </source>
</evidence>
<accession>A0A4U0FDV5</accession>
<dbReference type="RefSeq" id="WP_136776481.1">
    <property type="nucleotide sequence ID" value="NZ_SUPK01000002.1"/>
</dbReference>
<dbReference type="InterPro" id="IPR053925">
    <property type="entry name" value="RecX_HTH_3rd"/>
</dbReference>
<dbReference type="InterPro" id="IPR036388">
    <property type="entry name" value="WH-like_DNA-bd_sf"/>
</dbReference>
<evidence type="ECO:0000256" key="1">
    <source>
        <dbReference type="ARBA" id="ARBA00004496"/>
    </source>
</evidence>
<evidence type="ECO:0000256" key="7">
    <source>
        <dbReference type="SAM" id="MobiDB-lite"/>
    </source>
</evidence>
<dbReference type="InterPro" id="IPR003783">
    <property type="entry name" value="Regulatory_RecX"/>
</dbReference>
<keyword evidence="6" id="KW-0175">Coiled coil</keyword>
<dbReference type="PANTHER" id="PTHR33602:SF1">
    <property type="entry name" value="REGULATORY PROTEIN RECX FAMILY PROTEIN"/>
    <property type="match status" value="1"/>
</dbReference>
<evidence type="ECO:0000256" key="4">
    <source>
        <dbReference type="ARBA" id="ARBA00022490"/>
    </source>
</evidence>
<dbReference type="Pfam" id="PF02631">
    <property type="entry name" value="RecX_HTH2"/>
    <property type="match status" value="1"/>
</dbReference>
<keyword evidence="12" id="KW-1185">Reference proteome</keyword>
<evidence type="ECO:0000313" key="12">
    <source>
        <dbReference type="Proteomes" id="UP000309673"/>
    </source>
</evidence>
<dbReference type="Pfam" id="PF21981">
    <property type="entry name" value="RecX_HTH3"/>
    <property type="match status" value="1"/>
</dbReference>
<name>A0A4U0FDV5_9BACL</name>
<comment type="function">
    <text evidence="5">Modulates RecA activity.</text>
</comment>
<keyword evidence="4 5" id="KW-0963">Cytoplasm</keyword>
<dbReference type="PANTHER" id="PTHR33602">
    <property type="entry name" value="REGULATORY PROTEIN RECX FAMILY PROTEIN"/>
    <property type="match status" value="1"/>
</dbReference>
<dbReference type="Pfam" id="PF21982">
    <property type="entry name" value="RecX_HTH1"/>
    <property type="match status" value="1"/>
</dbReference>
<proteinExistence type="inferred from homology"/>
<dbReference type="HAMAP" id="MF_01114">
    <property type="entry name" value="RecX"/>
    <property type="match status" value="1"/>
</dbReference>
<comment type="caution">
    <text evidence="11">The sequence shown here is derived from an EMBL/GenBank/DDBJ whole genome shotgun (WGS) entry which is preliminary data.</text>
</comment>
<feature type="domain" description="RecX second three-helical" evidence="8">
    <location>
        <begin position="209"/>
        <end position="250"/>
    </location>
</feature>